<dbReference type="PROSITE" id="PS00399">
    <property type="entry name" value="SUCCINYL_COA_LIG_2"/>
    <property type="match status" value="1"/>
</dbReference>
<dbReference type="GO" id="GO:0009361">
    <property type="term" value="C:succinate-CoA ligase complex (ADP-forming)"/>
    <property type="evidence" value="ECO:0007669"/>
    <property type="project" value="TreeGrafter"/>
</dbReference>
<proteinExistence type="inferred from homology"/>
<dbReference type="SUPFAM" id="SSF52210">
    <property type="entry name" value="Succinyl-CoA synthetase domains"/>
    <property type="match status" value="1"/>
</dbReference>
<evidence type="ECO:0000256" key="1">
    <source>
        <dbReference type="ARBA" id="ARBA00022532"/>
    </source>
</evidence>
<keyword evidence="2 5" id="KW-0436">Ligase</keyword>
<evidence type="ECO:0000256" key="5">
    <source>
        <dbReference type="HAMAP-Rule" id="MF_01988"/>
    </source>
</evidence>
<dbReference type="InterPro" id="IPR033847">
    <property type="entry name" value="Citrt_syn/SCS-alpha_CS"/>
</dbReference>
<dbReference type="GO" id="GO:0000166">
    <property type="term" value="F:nucleotide binding"/>
    <property type="evidence" value="ECO:0007669"/>
    <property type="project" value="UniProtKB-KW"/>
</dbReference>
<evidence type="ECO:0000256" key="6">
    <source>
        <dbReference type="PIRSR" id="PIRSR001553-1"/>
    </source>
</evidence>
<dbReference type="SMART" id="SM00881">
    <property type="entry name" value="CoA_binding"/>
    <property type="match status" value="1"/>
</dbReference>
<feature type="active site" description="Tele-phosphohistidine intermediate" evidence="5 6">
    <location>
        <position position="246"/>
    </location>
</feature>
<dbReference type="NCBIfam" id="NF004230">
    <property type="entry name" value="PRK05678.1"/>
    <property type="match status" value="1"/>
</dbReference>
<evidence type="ECO:0000313" key="11">
    <source>
        <dbReference type="Proteomes" id="UP000811545"/>
    </source>
</evidence>
<organism evidence="10 11">
    <name type="scientific">Psychracetigena formicireducens</name>
    <dbReference type="NCBI Taxonomy" id="2986056"/>
    <lineage>
        <taxon>Bacteria</taxon>
        <taxon>Bacillati</taxon>
        <taxon>Candidatus Lithacetigenota</taxon>
        <taxon>Candidatus Psychracetigena</taxon>
    </lineage>
</organism>
<dbReference type="PRINTS" id="PR01798">
    <property type="entry name" value="SCOASYNTHASE"/>
</dbReference>
<evidence type="ECO:0000256" key="2">
    <source>
        <dbReference type="ARBA" id="ARBA00022598"/>
    </source>
</evidence>
<dbReference type="NCBIfam" id="TIGR01019">
    <property type="entry name" value="sucCoAalpha"/>
    <property type="match status" value="1"/>
</dbReference>
<dbReference type="GO" id="GO:0004775">
    <property type="term" value="F:succinate-CoA ligase (ADP-forming) activity"/>
    <property type="evidence" value="ECO:0007669"/>
    <property type="project" value="UniProtKB-UniRule"/>
</dbReference>
<comment type="caution">
    <text evidence="10">The sequence shown here is derived from an EMBL/GenBank/DDBJ whole genome shotgun (WGS) entry which is preliminary data.</text>
</comment>
<evidence type="ECO:0000256" key="4">
    <source>
        <dbReference type="ARBA" id="ARBA00060724"/>
    </source>
</evidence>
<dbReference type="Pfam" id="PF00549">
    <property type="entry name" value="Ligase_CoA"/>
    <property type="match status" value="1"/>
</dbReference>
<evidence type="ECO:0000313" key="10">
    <source>
        <dbReference type="EMBL" id="MBT9144408.1"/>
    </source>
</evidence>
<dbReference type="Pfam" id="PF02629">
    <property type="entry name" value="CoA_binding"/>
    <property type="match status" value="1"/>
</dbReference>
<dbReference type="PANTHER" id="PTHR11117">
    <property type="entry name" value="SUCCINYL-COA LIGASE SUBUNIT ALPHA"/>
    <property type="match status" value="1"/>
</dbReference>
<dbReference type="PROSITE" id="PS01216">
    <property type="entry name" value="SUCCINYL_COA_LIG_1"/>
    <property type="match status" value="1"/>
</dbReference>
<dbReference type="Gene3D" id="3.40.50.261">
    <property type="entry name" value="Succinyl-CoA synthetase domains"/>
    <property type="match status" value="1"/>
</dbReference>
<comment type="similarity">
    <text evidence="4 5 7">Belongs to the succinate/malate CoA ligase alpha subunit family.</text>
</comment>
<evidence type="ECO:0000256" key="7">
    <source>
        <dbReference type="RuleBase" id="RU000677"/>
    </source>
</evidence>
<accession>A0A9E2BF10</accession>
<dbReference type="SUPFAM" id="SSF51735">
    <property type="entry name" value="NAD(P)-binding Rossmann-fold domains"/>
    <property type="match status" value="1"/>
</dbReference>
<keyword evidence="3 5" id="KW-0547">Nucleotide-binding</keyword>
<dbReference type="InterPro" id="IPR017440">
    <property type="entry name" value="Cit_synth/succinyl-CoA_lig_AS"/>
</dbReference>
<evidence type="ECO:0000259" key="9">
    <source>
        <dbReference type="SMART" id="SM00881"/>
    </source>
</evidence>
<evidence type="ECO:0000256" key="3">
    <source>
        <dbReference type="ARBA" id="ARBA00022741"/>
    </source>
</evidence>
<comment type="subunit">
    <text evidence="5 8">Heterotetramer of two alpha and two beta subunits.</text>
</comment>
<dbReference type="Gene3D" id="3.40.50.720">
    <property type="entry name" value="NAD(P)-binding Rossmann-like Domain"/>
    <property type="match status" value="1"/>
</dbReference>
<feature type="domain" description="CoA-binding" evidence="9">
    <location>
        <begin position="4"/>
        <end position="100"/>
    </location>
</feature>
<comment type="function">
    <text evidence="5 8">Succinyl-CoA synthetase functions in the citric acid cycle (TCA), coupling the hydrolysis of succinyl-CoA to the synthesis of either ATP or GTP and thus represents the only step of substrate-level phosphorylation in the TCA. The alpha subunit of the enzyme binds the substrates coenzyme A and phosphate, while succinate binding and nucleotide specificity is provided by the beta subunit.</text>
</comment>
<dbReference type="InterPro" id="IPR005810">
    <property type="entry name" value="CoA_lig_alpha"/>
</dbReference>
<dbReference type="EMBL" id="QLTW01000007">
    <property type="protein sequence ID" value="MBT9144408.1"/>
    <property type="molecule type" value="Genomic_DNA"/>
</dbReference>
<dbReference type="PANTHER" id="PTHR11117:SF2">
    <property type="entry name" value="SUCCINATE--COA LIGASE [ADP_GDP-FORMING] SUBUNIT ALPHA, MITOCHONDRIAL"/>
    <property type="match status" value="1"/>
</dbReference>
<name>A0A9E2BF10_PSYF1</name>
<comment type="pathway">
    <text evidence="5 8">Carbohydrate metabolism; tricarboxylic acid cycle; succinate from succinyl-CoA (ligase route): step 1/1.</text>
</comment>
<comment type="caution">
    <text evidence="5">Lacks conserved residue(s) required for the propagation of feature annotation.</text>
</comment>
<dbReference type="InterPro" id="IPR016102">
    <property type="entry name" value="Succinyl-CoA_synth-like"/>
</dbReference>
<comment type="catalytic activity">
    <reaction evidence="5 8">
        <text>succinate + ATP + CoA = succinyl-CoA + ADP + phosphate</text>
        <dbReference type="Rhea" id="RHEA:17661"/>
        <dbReference type="ChEBI" id="CHEBI:30031"/>
        <dbReference type="ChEBI" id="CHEBI:30616"/>
        <dbReference type="ChEBI" id="CHEBI:43474"/>
        <dbReference type="ChEBI" id="CHEBI:57287"/>
        <dbReference type="ChEBI" id="CHEBI:57292"/>
        <dbReference type="ChEBI" id="CHEBI:456216"/>
        <dbReference type="EC" id="6.2.1.5"/>
    </reaction>
</comment>
<dbReference type="HAMAP" id="MF_01988">
    <property type="entry name" value="Succ_CoA_alpha"/>
    <property type="match status" value="1"/>
</dbReference>
<feature type="binding site" evidence="5">
    <location>
        <begin position="96"/>
        <end position="98"/>
    </location>
    <ligand>
        <name>CoA</name>
        <dbReference type="ChEBI" id="CHEBI:57287"/>
    </ligand>
</feature>
<reference evidence="10 11" key="1">
    <citation type="journal article" date="2021" name="bioRxiv">
        <title>Unique metabolic strategies in Hadean analogues reveal hints for primordial physiology.</title>
        <authorList>
            <person name="Nobu M.K."/>
            <person name="Nakai R."/>
            <person name="Tamazawa S."/>
            <person name="Mori H."/>
            <person name="Toyoda A."/>
            <person name="Ijiri A."/>
            <person name="Suzuki S."/>
            <person name="Kurokawa K."/>
            <person name="Kamagata Y."/>
            <person name="Tamaki H."/>
        </authorList>
    </citation>
    <scope>NUCLEOTIDE SEQUENCE [LARGE SCALE GENOMIC DNA]</scope>
    <source>
        <strain evidence="10">BS525</strain>
    </source>
</reference>
<dbReference type="FunFam" id="3.40.50.261:FF:000006">
    <property type="entry name" value="Succinate--CoA ligase [ADP-forming] subunit alpha"/>
    <property type="match status" value="1"/>
</dbReference>
<dbReference type="InterPro" id="IPR003781">
    <property type="entry name" value="CoA-bd"/>
</dbReference>
<dbReference type="InterPro" id="IPR036291">
    <property type="entry name" value="NAD(P)-bd_dom_sf"/>
</dbReference>
<evidence type="ECO:0000256" key="8">
    <source>
        <dbReference type="RuleBase" id="RU000699"/>
    </source>
</evidence>
<keyword evidence="1 5" id="KW-0816">Tricarboxylic acid cycle</keyword>
<feature type="binding site" evidence="5">
    <location>
        <begin position="17"/>
        <end position="20"/>
    </location>
    <ligand>
        <name>CoA</name>
        <dbReference type="ChEBI" id="CHEBI:57287"/>
    </ligand>
</feature>
<gene>
    <name evidence="5 10" type="primary">sucD</name>
    <name evidence="10" type="ORF">DDT42_00249</name>
</gene>
<dbReference type="EC" id="6.2.1.5" evidence="5"/>
<comment type="catalytic activity">
    <reaction evidence="5">
        <text>GTP + succinate + CoA = succinyl-CoA + GDP + phosphate</text>
        <dbReference type="Rhea" id="RHEA:22120"/>
        <dbReference type="ChEBI" id="CHEBI:30031"/>
        <dbReference type="ChEBI" id="CHEBI:37565"/>
        <dbReference type="ChEBI" id="CHEBI:43474"/>
        <dbReference type="ChEBI" id="CHEBI:57287"/>
        <dbReference type="ChEBI" id="CHEBI:57292"/>
        <dbReference type="ChEBI" id="CHEBI:58189"/>
    </reaction>
</comment>
<dbReference type="PIRSF" id="PIRSF001553">
    <property type="entry name" value="SucCS_alpha"/>
    <property type="match status" value="1"/>
</dbReference>
<dbReference type="InterPro" id="IPR005811">
    <property type="entry name" value="SUCC_ACL_C"/>
</dbReference>
<protein>
    <recommendedName>
        <fullName evidence="5">Succinate--CoA ligase [ADP-forming] subunit alpha</fullName>
        <ecNumber evidence="5">6.2.1.5</ecNumber>
    </recommendedName>
    <alternativeName>
        <fullName evidence="5">Succinyl-CoA synthetase subunit alpha</fullName>
        <shortName evidence="5">SCS-alpha</shortName>
    </alternativeName>
</protein>
<dbReference type="AlphaFoldDB" id="A0A9E2BF10"/>
<sequence>MSILINKNTRVVVQGITGKQGSFHTKEMMNYGTNIVAGVTPGRGGMEVEGIPVFDTVAEAIEKQQADASVIFVPAPLAKEAAFEAIGAGIKVLVIVTEHIPFHDALQIVDYSVKKNVVQIGPNSFGICSAGQAKIGIPPNSIFTPGPVGVVSRSGTLTYEIVSNLSLRGVGQTTCLGLGGDSVVGLSFVDILRLFEKDNETRAVVLIGEIGGRQEEEASIYIKSMTKPVVGYIAGKSAPPGKRMGHAGAIIERGAGGFKSKVESLKQAGVKVAEIPSQVADYVADLLKR</sequence>
<dbReference type="FunFam" id="3.40.50.720:FF:000277">
    <property type="entry name" value="Succinate--CoA ligase [ADP-forming] subunit alpha"/>
    <property type="match status" value="1"/>
</dbReference>
<dbReference type="GO" id="GO:0006099">
    <property type="term" value="P:tricarboxylic acid cycle"/>
    <property type="evidence" value="ECO:0007669"/>
    <property type="project" value="UniProtKB-UniRule"/>
</dbReference>
<dbReference type="Proteomes" id="UP000811545">
    <property type="component" value="Unassembled WGS sequence"/>
</dbReference>
<feature type="binding site" evidence="5">
    <location>
        <position position="159"/>
    </location>
    <ligand>
        <name>substrate</name>
        <note>ligand shared with subunit beta</note>
    </ligand>
</feature>
<dbReference type="GO" id="GO:0004776">
    <property type="term" value="F:succinate-CoA ligase (GDP-forming) activity"/>
    <property type="evidence" value="ECO:0007669"/>
    <property type="project" value="TreeGrafter"/>
</dbReference>